<sequence>MERGHKGTMGKEKEESIEHIWVCGKAREKMEEEWVKEIEELGLTGEEEEIRRSLNRTLKGELKEGMCRYSRRFEEEARASTERDFNYY</sequence>
<evidence type="ECO:0000313" key="1">
    <source>
        <dbReference type="EMBL" id="OXU24016.1"/>
    </source>
</evidence>
<accession>A0A232EZS9</accession>
<comment type="caution">
    <text evidence="1">The sequence shown here is derived from an EMBL/GenBank/DDBJ whole genome shotgun (WGS) entry which is preliminary data.</text>
</comment>
<proteinExistence type="predicted"/>
<keyword evidence="2" id="KW-1185">Reference proteome</keyword>
<dbReference type="AlphaFoldDB" id="A0A232EZS9"/>
<protein>
    <submittedName>
        <fullName evidence="1">Uncharacterized protein</fullName>
    </submittedName>
</protein>
<gene>
    <name evidence="1" type="ORF">TSAR_014018</name>
</gene>
<dbReference type="Proteomes" id="UP000215335">
    <property type="component" value="Unassembled WGS sequence"/>
</dbReference>
<reference evidence="1 2" key="1">
    <citation type="journal article" date="2017" name="Curr. Biol.">
        <title>The Evolution of Venom by Co-option of Single-Copy Genes.</title>
        <authorList>
            <person name="Martinson E.O."/>
            <person name="Mrinalini"/>
            <person name="Kelkar Y.D."/>
            <person name="Chang C.H."/>
            <person name="Werren J.H."/>
        </authorList>
    </citation>
    <scope>NUCLEOTIDE SEQUENCE [LARGE SCALE GENOMIC DNA]</scope>
    <source>
        <strain evidence="1 2">Alberta</strain>
        <tissue evidence="1">Whole body</tissue>
    </source>
</reference>
<organism evidence="1 2">
    <name type="scientific">Trichomalopsis sarcophagae</name>
    <dbReference type="NCBI Taxonomy" id="543379"/>
    <lineage>
        <taxon>Eukaryota</taxon>
        <taxon>Metazoa</taxon>
        <taxon>Ecdysozoa</taxon>
        <taxon>Arthropoda</taxon>
        <taxon>Hexapoda</taxon>
        <taxon>Insecta</taxon>
        <taxon>Pterygota</taxon>
        <taxon>Neoptera</taxon>
        <taxon>Endopterygota</taxon>
        <taxon>Hymenoptera</taxon>
        <taxon>Apocrita</taxon>
        <taxon>Proctotrupomorpha</taxon>
        <taxon>Chalcidoidea</taxon>
        <taxon>Pteromalidae</taxon>
        <taxon>Pteromalinae</taxon>
        <taxon>Trichomalopsis</taxon>
    </lineage>
</organism>
<name>A0A232EZS9_9HYME</name>
<dbReference type="EMBL" id="NNAY01001425">
    <property type="protein sequence ID" value="OXU24016.1"/>
    <property type="molecule type" value="Genomic_DNA"/>
</dbReference>
<evidence type="ECO:0000313" key="2">
    <source>
        <dbReference type="Proteomes" id="UP000215335"/>
    </source>
</evidence>